<organism evidence="1 2">
    <name type="scientific">Pseudolycoriella hygida</name>
    <dbReference type="NCBI Taxonomy" id="35572"/>
    <lineage>
        <taxon>Eukaryota</taxon>
        <taxon>Metazoa</taxon>
        <taxon>Ecdysozoa</taxon>
        <taxon>Arthropoda</taxon>
        <taxon>Hexapoda</taxon>
        <taxon>Insecta</taxon>
        <taxon>Pterygota</taxon>
        <taxon>Neoptera</taxon>
        <taxon>Endopterygota</taxon>
        <taxon>Diptera</taxon>
        <taxon>Nematocera</taxon>
        <taxon>Sciaroidea</taxon>
        <taxon>Sciaridae</taxon>
        <taxon>Pseudolycoriella</taxon>
    </lineage>
</organism>
<dbReference type="EMBL" id="WJQU01000001">
    <property type="protein sequence ID" value="KAJ6646843.1"/>
    <property type="molecule type" value="Genomic_DNA"/>
</dbReference>
<evidence type="ECO:0000313" key="2">
    <source>
        <dbReference type="Proteomes" id="UP001151699"/>
    </source>
</evidence>
<reference evidence="1" key="1">
    <citation type="submission" date="2022-07" db="EMBL/GenBank/DDBJ databases">
        <authorList>
            <person name="Trinca V."/>
            <person name="Uliana J.V.C."/>
            <person name="Torres T.T."/>
            <person name="Ward R.J."/>
            <person name="Monesi N."/>
        </authorList>
    </citation>
    <scope>NUCLEOTIDE SEQUENCE</scope>
    <source>
        <strain evidence="1">HSMRA1968</strain>
        <tissue evidence="1">Whole embryos</tissue>
    </source>
</reference>
<keyword evidence="2" id="KW-1185">Reference proteome</keyword>
<dbReference type="Gene3D" id="3.80.10.10">
    <property type="entry name" value="Ribonuclease Inhibitor"/>
    <property type="match status" value="1"/>
</dbReference>
<gene>
    <name evidence="1" type="primary">Dmac2</name>
    <name evidence="1" type="ORF">Bhyg_02057</name>
</gene>
<name>A0A9Q0NB66_9DIPT</name>
<proteinExistence type="predicted"/>
<feature type="non-terminal residue" evidence="1">
    <location>
        <position position="1"/>
    </location>
</feature>
<dbReference type="SUPFAM" id="SSF52047">
    <property type="entry name" value="RNI-like"/>
    <property type="match status" value="1"/>
</dbReference>
<sequence length="286" mass="33681">ASQPMVQQVMFNYIKGGRYEKVEADRYEEKVELTEHQKKIEAAKQKLRWRTPYIEQESFWKSKLSMFTSEKADRTSMDIIEMVQAIDFSWKGMKERKERRRVKFAASLQQFIPQRHDILGNDLGAAHFLCFRHGSVKFTNSDKWFTGDERTKEFDFPNLYDESYKLEEIRCDNMELYYEGLENIRRLTCLKKLSFRNVKTFDDWCLDRVSGSDFPVLEVLDLSGTSITERGLCALYRLPSLKVLIIDDPKKSTSYELHCMLLEDLIPLLKIVSSTPPLDDTHKIEK</sequence>
<dbReference type="OrthoDB" id="1708588at2759"/>
<dbReference type="InterPro" id="IPR032675">
    <property type="entry name" value="LRR_dom_sf"/>
</dbReference>
<dbReference type="Proteomes" id="UP001151699">
    <property type="component" value="Chromosome A"/>
</dbReference>
<dbReference type="AlphaFoldDB" id="A0A9Q0NB66"/>
<comment type="caution">
    <text evidence="1">The sequence shown here is derived from an EMBL/GenBank/DDBJ whole genome shotgun (WGS) entry which is preliminary data.</text>
</comment>
<accession>A0A9Q0NB66</accession>
<evidence type="ECO:0000313" key="1">
    <source>
        <dbReference type="EMBL" id="KAJ6646843.1"/>
    </source>
</evidence>
<protein>
    <submittedName>
        <fullName evidence="1">Distal membrane-arm assembly complex protein 2</fullName>
    </submittedName>
</protein>